<accession>A0A2G8S208</accession>
<evidence type="ECO:0000313" key="1">
    <source>
        <dbReference type="EMBL" id="PIL27598.1"/>
    </source>
</evidence>
<dbReference type="Proteomes" id="UP000230002">
    <property type="component" value="Unassembled WGS sequence"/>
</dbReference>
<dbReference type="AlphaFoldDB" id="A0A2G8S208"/>
<evidence type="ECO:0000313" key="2">
    <source>
        <dbReference type="Proteomes" id="UP000230002"/>
    </source>
</evidence>
<proteinExistence type="predicted"/>
<dbReference type="EMBL" id="AYKW01000034">
    <property type="protein sequence ID" value="PIL27598.1"/>
    <property type="molecule type" value="Genomic_DNA"/>
</dbReference>
<keyword evidence="2" id="KW-1185">Reference proteome</keyword>
<protein>
    <recommendedName>
        <fullName evidence="3">F-box domain-containing protein</fullName>
    </recommendedName>
</protein>
<name>A0A2G8S208_9APHY</name>
<sequence length="398" mass="44388">MKFKFSSDGIPGELIDAVLYHLNDDRVSLLACTLVSSSWCSFARCHLLHTVVCRPNVPHLLPRHLSTFLPSIPDVIPHIHSLKIIGSHTAESRSEVAVEDVMSLLSALPKLKSLSLERVPLFTRAPLHGPPIEATPLPGSEPLTINLCAISYTDSTDSFFRVLRDYLGLKPIRAFLRFAIHDDHSSFPAFLDIFGRKIIHLSCNLLGYLGDFSFLIADPESEDQLYEQNLDSHADAPPCTSVADLDLYLTGSGVADPDTQLIVLGGQILAIGELAKFLAPDAPIRRVTLRFQRFGPHTRATERMLSQILVPSNWFQFISSLERLLLQFRRLETLTCVLCDDGLAEQYGDYVPAVPMPTTVSSVAEVISREEEYAFYESFVRRAFPEFLAKGVLQIRRA</sequence>
<evidence type="ECO:0008006" key="3">
    <source>
        <dbReference type="Google" id="ProtNLM"/>
    </source>
</evidence>
<gene>
    <name evidence="1" type="ORF">GSI_10749</name>
</gene>
<organism evidence="1 2">
    <name type="scientific">Ganoderma sinense ZZ0214-1</name>
    <dbReference type="NCBI Taxonomy" id="1077348"/>
    <lineage>
        <taxon>Eukaryota</taxon>
        <taxon>Fungi</taxon>
        <taxon>Dikarya</taxon>
        <taxon>Basidiomycota</taxon>
        <taxon>Agaricomycotina</taxon>
        <taxon>Agaricomycetes</taxon>
        <taxon>Polyporales</taxon>
        <taxon>Polyporaceae</taxon>
        <taxon>Ganoderma</taxon>
    </lineage>
</organism>
<reference evidence="1 2" key="1">
    <citation type="journal article" date="2015" name="Sci. Rep.">
        <title>Chromosome-level genome map provides insights into diverse defense mechanisms in the medicinal fungus Ganoderma sinense.</title>
        <authorList>
            <person name="Zhu Y."/>
            <person name="Xu J."/>
            <person name="Sun C."/>
            <person name="Zhou S."/>
            <person name="Xu H."/>
            <person name="Nelson D.R."/>
            <person name="Qian J."/>
            <person name="Song J."/>
            <person name="Luo H."/>
            <person name="Xiang L."/>
            <person name="Li Y."/>
            <person name="Xu Z."/>
            <person name="Ji A."/>
            <person name="Wang L."/>
            <person name="Lu S."/>
            <person name="Hayward A."/>
            <person name="Sun W."/>
            <person name="Li X."/>
            <person name="Schwartz D.C."/>
            <person name="Wang Y."/>
            <person name="Chen S."/>
        </authorList>
    </citation>
    <scope>NUCLEOTIDE SEQUENCE [LARGE SCALE GENOMIC DNA]</scope>
    <source>
        <strain evidence="1 2">ZZ0214-1</strain>
    </source>
</reference>
<comment type="caution">
    <text evidence="1">The sequence shown here is derived from an EMBL/GenBank/DDBJ whole genome shotgun (WGS) entry which is preliminary data.</text>
</comment>
<dbReference type="OrthoDB" id="2921803at2759"/>